<gene>
    <name evidence="1" type="ORF">HPB47_018801</name>
</gene>
<keyword evidence="2" id="KW-1185">Reference proteome</keyword>
<evidence type="ECO:0000313" key="2">
    <source>
        <dbReference type="Proteomes" id="UP000805193"/>
    </source>
</evidence>
<protein>
    <submittedName>
        <fullName evidence="1">Uncharacterized protein</fullName>
    </submittedName>
</protein>
<accession>A0AC60QMD0</accession>
<dbReference type="EMBL" id="JABSTQ010008092">
    <property type="protein sequence ID" value="KAG0434895.1"/>
    <property type="molecule type" value="Genomic_DNA"/>
</dbReference>
<evidence type="ECO:0000313" key="1">
    <source>
        <dbReference type="EMBL" id="KAG0434895.1"/>
    </source>
</evidence>
<organism evidence="1 2">
    <name type="scientific">Ixodes persulcatus</name>
    <name type="common">Taiga tick</name>
    <dbReference type="NCBI Taxonomy" id="34615"/>
    <lineage>
        <taxon>Eukaryota</taxon>
        <taxon>Metazoa</taxon>
        <taxon>Ecdysozoa</taxon>
        <taxon>Arthropoda</taxon>
        <taxon>Chelicerata</taxon>
        <taxon>Arachnida</taxon>
        <taxon>Acari</taxon>
        <taxon>Parasitiformes</taxon>
        <taxon>Ixodida</taxon>
        <taxon>Ixodoidea</taxon>
        <taxon>Ixodidae</taxon>
        <taxon>Ixodinae</taxon>
        <taxon>Ixodes</taxon>
    </lineage>
</organism>
<sequence length="629" mass="70338">MHFHFYCPTCEHPLVKTTGKVAERNNVSTTCAVCGKEYSGQNLVSKGNFFVSLPLEKQFASILADDDVRNQLLQSLEHRTEPQNGMSDITDGAFYKDQRQRLHCKDQDLTLTMSADGSPVFKSSTYSIWPVHVVLNELPPYLRWSNMMTSLLWYGSKHPNMTLLLQAFAEQMKRLSADGITWNAGSVKYPMTVGMVNDDRDHPSMLEDMRTAAMTKRTVHGVKGPSPLLNVPGFDIVWSFRPDFMHCVLLGVVRQLSDLWFSDVGKEYYIGAPTTVAEVDCRLLSQKPHQCFNRPPRSVRVRKYWKAVEWESWLIYYSLPCLTGILPRQYLEHFALLASALYDLLKSVVSKQDVDRSTEKITRFVVMTQYLYGEAQVTSNVHTLLHIPKSVLLHGPLWALACNEFESNMGQLLKLVSSSKGVPYQIMSRIFLRSSFRQLQSMASEEVQELCSQMPKKRDDAVKLLGKAKAAPQDLSDLLQRNLGVVHSVEEFSRVRICGCTIHSEQYKSPLKRDSTAVKIGHDYTKVERILWASHGSPFKSEISNKSELSESEKRSATIAARRTPVAGQVAPLAAQLAPLTAQVALLAAQVAPLAAQVAPLAVQVAPLAAQGAPLAAQVVPFQTQVLPF</sequence>
<reference evidence="1 2" key="1">
    <citation type="journal article" date="2020" name="Cell">
        <title>Large-Scale Comparative Analyses of Tick Genomes Elucidate Their Genetic Diversity and Vector Capacities.</title>
        <authorList>
            <consortium name="Tick Genome and Microbiome Consortium (TIGMIC)"/>
            <person name="Jia N."/>
            <person name="Wang J."/>
            <person name="Shi W."/>
            <person name="Du L."/>
            <person name="Sun Y."/>
            <person name="Zhan W."/>
            <person name="Jiang J.F."/>
            <person name="Wang Q."/>
            <person name="Zhang B."/>
            <person name="Ji P."/>
            <person name="Bell-Sakyi L."/>
            <person name="Cui X.M."/>
            <person name="Yuan T.T."/>
            <person name="Jiang B.G."/>
            <person name="Yang W.F."/>
            <person name="Lam T.T."/>
            <person name="Chang Q.C."/>
            <person name="Ding S.J."/>
            <person name="Wang X.J."/>
            <person name="Zhu J.G."/>
            <person name="Ruan X.D."/>
            <person name="Zhao L."/>
            <person name="Wei J.T."/>
            <person name="Ye R.Z."/>
            <person name="Que T.C."/>
            <person name="Du C.H."/>
            <person name="Zhou Y.H."/>
            <person name="Cheng J.X."/>
            <person name="Dai P.F."/>
            <person name="Guo W.B."/>
            <person name="Han X.H."/>
            <person name="Huang E.J."/>
            <person name="Li L.F."/>
            <person name="Wei W."/>
            <person name="Gao Y.C."/>
            <person name="Liu J.Z."/>
            <person name="Shao H.Z."/>
            <person name="Wang X."/>
            <person name="Wang C.C."/>
            <person name="Yang T.C."/>
            <person name="Huo Q.B."/>
            <person name="Li W."/>
            <person name="Chen H.Y."/>
            <person name="Chen S.E."/>
            <person name="Zhou L.G."/>
            <person name="Ni X.B."/>
            <person name="Tian J.H."/>
            <person name="Sheng Y."/>
            <person name="Liu T."/>
            <person name="Pan Y.S."/>
            <person name="Xia L.Y."/>
            <person name="Li J."/>
            <person name="Zhao F."/>
            <person name="Cao W.C."/>
        </authorList>
    </citation>
    <scope>NUCLEOTIDE SEQUENCE [LARGE SCALE GENOMIC DNA]</scope>
    <source>
        <strain evidence="1">Iper-2018</strain>
    </source>
</reference>
<name>A0AC60QMD0_IXOPE</name>
<dbReference type="Proteomes" id="UP000805193">
    <property type="component" value="Unassembled WGS sequence"/>
</dbReference>
<comment type="caution">
    <text evidence="1">The sequence shown here is derived from an EMBL/GenBank/DDBJ whole genome shotgun (WGS) entry which is preliminary data.</text>
</comment>
<proteinExistence type="predicted"/>